<evidence type="ECO:0000313" key="1">
    <source>
        <dbReference type="EMBL" id="SJL02909.1"/>
    </source>
</evidence>
<evidence type="ECO:0000313" key="2">
    <source>
        <dbReference type="Proteomes" id="UP000219338"/>
    </source>
</evidence>
<protein>
    <submittedName>
        <fullName evidence="1">Uncharacterized protein</fullName>
    </submittedName>
</protein>
<dbReference type="EMBL" id="FUEG01000004">
    <property type="protein sequence ID" value="SJL02909.1"/>
    <property type="molecule type" value="Genomic_DNA"/>
</dbReference>
<organism evidence="1 2">
    <name type="scientific">Armillaria ostoyae</name>
    <name type="common">Armillaria root rot fungus</name>
    <dbReference type="NCBI Taxonomy" id="47428"/>
    <lineage>
        <taxon>Eukaryota</taxon>
        <taxon>Fungi</taxon>
        <taxon>Dikarya</taxon>
        <taxon>Basidiomycota</taxon>
        <taxon>Agaricomycotina</taxon>
        <taxon>Agaricomycetes</taxon>
        <taxon>Agaricomycetidae</taxon>
        <taxon>Agaricales</taxon>
        <taxon>Marasmiineae</taxon>
        <taxon>Physalacriaceae</taxon>
        <taxon>Armillaria</taxon>
    </lineage>
</organism>
<reference evidence="2" key="1">
    <citation type="journal article" date="2017" name="Nat. Ecol. Evol.">
        <title>Genome expansion and lineage-specific genetic innovations in the forest pathogenic fungi Armillaria.</title>
        <authorList>
            <person name="Sipos G."/>
            <person name="Prasanna A.N."/>
            <person name="Walter M.C."/>
            <person name="O'Connor E."/>
            <person name="Balint B."/>
            <person name="Krizsan K."/>
            <person name="Kiss B."/>
            <person name="Hess J."/>
            <person name="Varga T."/>
            <person name="Slot J."/>
            <person name="Riley R."/>
            <person name="Boka B."/>
            <person name="Rigling D."/>
            <person name="Barry K."/>
            <person name="Lee J."/>
            <person name="Mihaltcheva S."/>
            <person name="LaButti K."/>
            <person name="Lipzen A."/>
            <person name="Waldron R."/>
            <person name="Moloney N.M."/>
            <person name="Sperisen C."/>
            <person name="Kredics L."/>
            <person name="Vagvoelgyi C."/>
            <person name="Patrignani A."/>
            <person name="Fitzpatrick D."/>
            <person name="Nagy I."/>
            <person name="Doyle S."/>
            <person name="Anderson J.B."/>
            <person name="Grigoriev I.V."/>
            <person name="Gueldener U."/>
            <person name="Muensterkoetter M."/>
            <person name="Nagy L.G."/>
        </authorList>
    </citation>
    <scope>NUCLEOTIDE SEQUENCE [LARGE SCALE GENOMIC DNA]</scope>
    <source>
        <strain evidence="2">C18/9</strain>
    </source>
</reference>
<name>A0A284R2F8_ARMOS</name>
<gene>
    <name evidence="1" type="ORF">ARMOST_06250</name>
</gene>
<sequence>MDYNLAVHSGDQVPFFGNTQAALTARIFVNRERTLYLPNAGAAVFGLWERTPEEQATLGRYLLGLTQSLGDRPDLDDPNLHQETFGGFTSELPGEYKGYTFTLPDSPPHHPIRRQGQYYGPKTSHLLGGANNGAGGSNEIPVDPTVDEPTQTPAERVQAAKDLAAHKAERIRQMREALDNEVRAHDTHVEYWNLPNAHQGRKGKEPN</sequence>
<proteinExistence type="predicted"/>
<dbReference type="AlphaFoldDB" id="A0A284R2F8"/>
<keyword evidence="2" id="KW-1185">Reference proteome</keyword>
<accession>A0A284R2F8</accession>
<dbReference type="Proteomes" id="UP000219338">
    <property type="component" value="Unassembled WGS sequence"/>
</dbReference>